<dbReference type="Proteomes" id="UP001185015">
    <property type="component" value="Unassembled WGS sequence"/>
</dbReference>
<evidence type="ECO:0000313" key="1">
    <source>
        <dbReference type="EMBL" id="MDR6223101.1"/>
    </source>
</evidence>
<dbReference type="AlphaFoldDB" id="A0AA90Z901"/>
<dbReference type="PIRSF" id="PIRSF037373">
    <property type="entry name" value="UCP037373_trxn_reg"/>
    <property type="match status" value="1"/>
</dbReference>
<dbReference type="InterPro" id="IPR017185">
    <property type="entry name" value="UCP037373_trxn_reg"/>
</dbReference>
<keyword evidence="2" id="KW-1185">Reference proteome</keyword>
<dbReference type="SUPFAM" id="SSF46785">
    <property type="entry name" value="Winged helix' DNA-binding domain"/>
    <property type="match status" value="1"/>
</dbReference>
<protein>
    <submittedName>
        <fullName evidence="1">Transcriptional regulator</fullName>
    </submittedName>
</protein>
<name>A0AA90Z901_9EURY</name>
<dbReference type="RefSeq" id="WP_270095915.1">
    <property type="nucleotide sequence ID" value="NZ_JAQFFK010000003.1"/>
</dbReference>
<organism evidence="1 2">
    <name type="scientific">Methanococcoides alaskense</name>
    <dbReference type="NCBI Taxonomy" id="325778"/>
    <lineage>
        <taxon>Archaea</taxon>
        <taxon>Methanobacteriati</taxon>
        <taxon>Methanobacteriota</taxon>
        <taxon>Stenosarchaea group</taxon>
        <taxon>Methanomicrobia</taxon>
        <taxon>Methanosarcinales</taxon>
        <taxon>Methanosarcinaceae</taxon>
        <taxon>Methanococcoides</taxon>
    </lineage>
</organism>
<dbReference type="InterPro" id="IPR036390">
    <property type="entry name" value="WH_DNA-bd_sf"/>
</dbReference>
<dbReference type="Gene3D" id="1.10.10.10">
    <property type="entry name" value="Winged helix-like DNA-binding domain superfamily/Winged helix DNA-binding domain"/>
    <property type="match status" value="1"/>
</dbReference>
<reference evidence="1 2" key="1">
    <citation type="submission" date="2023-07" db="EMBL/GenBank/DDBJ databases">
        <title>Genomic Encyclopedia of Type Strains, Phase IV (KMG-IV): sequencing the most valuable type-strain genomes for metagenomic binning, comparative biology and taxonomic classification.</title>
        <authorList>
            <person name="Goeker M."/>
        </authorList>
    </citation>
    <scope>NUCLEOTIDE SEQUENCE [LARGE SCALE GENOMIC DNA]</scope>
    <source>
        <strain evidence="1 2">DSM 17273</strain>
    </source>
</reference>
<accession>A0AA90Z901</accession>
<proteinExistence type="predicted"/>
<dbReference type="InterPro" id="IPR036388">
    <property type="entry name" value="WH-like_DNA-bd_sf"/>
</dbReference>
<evidence type="ECO:0000313" key="2">
    <source>
        <dbReference type="Proteomes" id="UP001185015"/>
    </source>
</evidence>
<gene>
    <name evidence="1" type="ORF">J2750_001563</name>
</gene>
<comment type="caution">
    <text evidence="1">The sequence shown here is derived from an EMBL/GenBank/DDBJ whole genome shotgun (WGS) entry which is preliminary data.</text>
</comment>
<sequence>MASEMSNFIDEKGYEVSSLLQSINVSRIEALSIACLLNGCELSSQDIENVTGLRQPEVSVAMRPLCERGWVEEKNEKRTKCRGRPAKYYSLNMDFTEILKEYESDILKENEKRLEVVKSLRNLVD</sequence>
<dbReference type="EMBL" id="JAVDQI010000005">
    <property type="protein sequence ID" value="MDR6223101.1"/>
    <property type="molecule type" value="Genomic_DNA"/>
</dbReference>